<feature type="transmembrane region" description="Helical" evidence="12">
    <location>
        <begin position="133"/>
        <end position="152"/>
    </location>
</feature>
<evidence type="ECO:0000256" key="6">
    <source>
        <dbReference type="ARBA" id="ARBA00022692"/>
    </source>
</evidence>
<dbReference type="GO" id="GO:0051453">
    <property type="term" value="P:regulation of intracellular pH"/>
    <property type="evidence" value="ECO:0007669"/>
    <property type="project" value="TreeGrafter"/>
</dbReference>
<feature type="transmembrane region" description="Helical" evidence="12">
    <location>
        <begin position="314"/>
        <end position="336"/>
    </location>
</feature>
<evidence type="ECO:0000256" key="2">
    <source>
        <dbReference type="ARBA" id="ARBA00007367"/>
    </source>
</evidence>
<feature type="transmembrane region" description="Helical" evidence="12">
    <location>
        <begin position="238"/>
        <end position="269"/>
    </location>
</feature>
<keyword evidence="11" id="KW-0739">Sodium transport</keyword>
<protein>
    <submittedName>
        <fullName evidence="14">Sodium:proton antiporter</fullName>
    </submittedName>
</protein>
<evidence type="ECO:0000256" key="12">
    <source>
        <dbReference type="SAM" id="Phobius"/>
    </source>
</evidence>
<keyword evidence="5" id="KW-1003">Cell membrane</keyword>
<evidence type="ECO:0000256" key="8">
    <source>
        <dbReference type="ARBA" id="ARBA00023053"/>
    </source>
</evidence>
<feature type="transmembrane region" description="Helical" evidence="12">
    <location>
        <begin position="209"/>
        <end position="226"/>
    </location>
</feature>
<comment type="similarity">
    <text evidence="2">Belongs to the monovalent cation:proton antiporter 1 (CPA1) transporter (TC 2.A.36) family.</text>
</comment>
<name>A0A4Q2U9N5_9HYPH</name>
<evidence type="ECO:0000256" key="10">
    <source>
        <dbReference type="ARBA" id="ARBA00023136"/>
    </source>
</evidence>
<feature type="transmembrane region" description="Helical" evidence="12">
    <location>
        <begin position="31"/>
        <end position="52"/>
    </location>
</feature>
<reference evidence="14 15" key="1">
    <citation type="submission" date="2018-12" db="EMBL/GenBank/DDBJ databases">
        <authorList>
            <person name="Grouzdev D.S."/>
            <person name="Krutkina M.S."/>
        </authorList>
    </citation>
    <scope>NUCLEOTIDE SEQUENCE [LARGE SCALE GENOMIC DNA]</scope>
    <source>
        <strain evidence="14 15">RmlP026</strain>
    </source>
</reference>
<dbReference type="EMBL" id="QYBB01000013">
    <property type="protein sequence ID" value="RYC31605.1"/>
    <property type="molecule type" value="Genomic_DNA"/>
</dbReference>
<keyword evidence="8" id="KW-0915">Sodium</keyword>
<evidence type="ECO:0000259" key="13">
    <source>
        <dbReference type="Pfam" id="PF00999"/>
    </source>
</evidence>
<dbReference type="AlphaFoldDB" id="A0A4Q2U9N5"/>
<reference evidence="14 15" key="2">
    <citation type="submission" date="2019-02" db="EMBL/GenBank/DDBJ databases">
        <title>'Lichenibacterium ramalinii' gen. nov. sp. nov., 'Lichenibacterium minor' gen. nov. sp. nov.</title>
        <authorList>
            <person name="Pankratov T."/>
        </authorList>
    </citation>
    <scope>NUCLEOTIDE SEQUENCE [LARGE SCALE GENOMIC DNA]</scope>
    <source>
        <strain evidence="14 15">RmlP026</strain>
    </source>
</reference>
<keyword evidence="7 12" id="KW-1133">Transmembrane helix</keyword>
<evidence type="ECO:0000256" key="11">
    <source>
        <dbReference type="ARBA" id="ARBA00023201"/>
    </source>
</evidence>
<evidence type="ECO:0000256" key="5">
    <source>
        <dbReference type="ARBA" id="ARBA00022475"/>
    </source>
</evidence>
<keyword evidence="3" id="KW-0813">Transport</keyword>
<dbReference type="Pfam" id="PF00999">
    <property type="entry name" value="Na_H_Exchanger"/>
    <property type="match status" value="1"/>
</dbReference>
<dbReference type="GO" id="GO:0015385">
    <property type="term" value="F:sodium:proton antiporter activity"/>
    <property type="evidence" value="ECO:0007669"/>
    <property type="project" value="InterPro"/>
</dbReference>
<keyword evidence="15" id="KW-1185">Reference proteome</keyword>
<sequence length="418" mass="43534">MATFDLVALLLSLAAALSWINFKLLRLPHEIGLVVTGLAVSLLLVAARHLLPGWWNDAPVAAMLSHVDFTDVVLNGVLAFLIFAGALTLDLQALRRRAFTVATLAVVGTAVSTAVVGVAFWEAARLVGHPMSFAWALVFGALISPTDPVAVVSTLKHVAIPSVIETEMQGEALFNDGVGIVIFTVLVGYASGRGDLGPGGIALDFLREAGGGIALGLVFGYAAYRAMRSLDHYQTEVLITLGLVAGTYSVAQALGASGPLAVVAAGLLIGEKAPQDAMSDRTSSYVTKLWTLIEDVLNSVLFLLMGLEMAEVSFGASAVLLALAAVPCVLLGRLAAVSLPIPFRSDIPRALRNLPFLTWAGVRGAISVALALALPEGGPKSAILAATYAVVIFTVVVQGSTLKPLARRTLERPKGEAA</sequence>
<dbReference type="OrthoDB" id="9774146at2"/>
<feature type="transmembrane region" description="Helical" evidence="12">
    <location>
        <begin position="72"/>
        <end position="91"/>
    </location>
</feature>
<evidence type="ECO:0000256" key="3">
    <source>
        <dbReference type="ARBA" id="ARBA00022448"/>
    </source>
</evidence>
<organism evidence="14 15">
    <name type="scientific">Lichenibacterium minor</name>
    <dbReference type="NCBI Taxonomy" id="2316528"/>
    <lineage>
        <taxon>Bacteria</taxon>
        <taxon>Pseudomonadati</taxon>
        <taxon>Pseudomonadota</taxon>
        <taxon>Alphaproteobacteria</taxon>
        <taxon>Hyphomicrobiales</taxon>
        <taxon>Lichenihabitantaceae</taxon>
        <taxon>Lichenibacterium</taxon>
    </lineage>
</organism>
<gene>
    <name evidence="14" type="ORF">D3273_13285</name>
</gene>
<evidence type="ECO:0000256" key="7">
    <source>
        <dbReference type="ARBA" id="ARBA00022989"/>
    </source>
</evidence>
<comment type="subcellular location">
    <subcellularLocation>
        <location evidence="1">Cell membrane</location>
        <topology evidence="1">Multi-pass membrane protein</topology>
    </subcellularLocation>
</comment>
<evidence type="ECO:0000256" key="1">
    <source>
        <dbReference type="ARBA" id="ARBA00004651"/>
    </source>
</evidence>
<evidence type="ECO:0000313" key="14">
    <source>
        <dbReference type="EMBL" id="RYC31605.1"/>
    </source>
</evidence>
<dbReference type="GO" id="GO:0098719">
    <property type="term" value="P:sodium ion import across plasma membrane"/>
    <property type="evidence" value="ECO:0007669"/>
    <property type="project" value="TreeGrafter"/>
</dbReference>
<dbReference type="Gene3D" id="6.10.140.1330">
    <property type="match status" value="1"/>
</dbReference>
<dbReference type="GO" id="GO:0005886">
    <property type="term" value="C:plasma membrane"/>
    <property type="evidence" value="ECO:0007669"/>
    <property type="project" value="UniProtKB-SubCell"/>
</dbReference>
<evidence type="ECO:0000256" key="4">
    <source>
        <dbReference type="ARBA" id="ARBA00022449"/>
    </source>
</evidence>
<accession>A0A4Q2U9N5</accession>
<feature type="domain" description="Cation/H+ exchanger transmembrane" evidence="13">
    <location>
        <begin position="13"/>
        <end position="407"/>
    </location>
</feature>
<evidence type="ECO:0000256" key="9">
    <source>
        <dbReference type="ARBA" id="ARBA00023065"/>
    </source>
</evidence>
<dbReference type="RefSeq" id="WP_129227296.1">
    <property type="nucleotide sequence ID" value="NZ_QYBB01000013.1"/>
</dbReference>
<feature type="transmembrane region" description="Helical" evidence="12">
    <location>
        <begin position="6"/>
        <end position="24"/>
    </location>
</feature>
<feature type="transmembrane region" description="Helical" evidence="12">
    <location>
        <begin position="98"/>
        <end position="121"/>
    </location>
</feature>
<dbReference type="InterPro" id="IPR018422">
    <property type="entry name" value="Cation/H_exchanger_CPA1"/>
</dbReference>
<feature type="transmembrane region" description="Helical" evidence="12">
    <location>
        <begin position="356"/>
        <end position="374"/>
    </location>
</feature>
<feature type="transmembrane region" description="Helical" evidence="12">
    <location>
        <begin position="172"/>
        <end position="189"/>
    </location>
</feature>
<dbReference type="PANTHER" id="PTHR10110:SF195">
    <property type="entry name" value="NA(+)_H(+) ANTIPORTER NHAS2"/>
    <property type="match status" value="1"/>
</dbReference>
<dbReference type="InterPro" id="IPR006153">
    <property type="entry name" value="Cation/H_exchanger_TM"/>
</dbReference>
<keyword evidence="6 12" id="KW-0812">Transmembrane</keyword>
<feature type="transmembrane region" description="Helical" evidence="12">
    <location>
        <begin position="381"/>
        <end position="400"/>
    </location>
</feature>
<evidence type="ECO:0000313" key="15">
    <source>
        <dbReference type="Proteomes" id="UP000290759"/>
    </source>
</evidence>
<keyword evidence="4" id="KW-0050">Antiport</keyword>
<keyword evidence="9" id="KW-0406">Ion transport</keyword>
<keyword evidence="10 12" id="KW-0472">Membrane</keyword>
<dbReference type="PANTHER" id="PTHR10110">
    <property type="entry name" value="SODIUM/HYDROGEN EXCHANGER"/>
    <property type="match status" value="1"/>
</dbReference>
<dbReference type="Proteomes" id="UP000290759">
    <property type="component" value="Unassembled WGS sequence"/>
</dbReference>
<comment type="caution">
    <text evidence="14">The sequence shown here is derived from an EMBL/GenBank/DDBJ whole genome shotgun (WGS) entry which is preliminary data.</text>
</comment>
<proteinExistence type="inferred from homology"/>
<dbReference type="GO" id="GO:0015386">
    <property type="term" value="F:potassium:proton antiporter activity"/>
    <property type="evidence" value="ECO:0007669"/>
    <property type="project" value="TreeGrafter"/>
</dbReference>